<dbReference type="GO" id="GO:0055085">
    <property type="term" value="P:transmembrane transport"/>
    <property type="evidence" value="ECO:0007669"/>
    <property type="project" value="InterPro"/>
</dbReference>
<dbReference type="GO" id="GO:0030288">
    <property type="term" value="C:outer membrane-bounded periplasmic space"/>
    <property type="evidence" value="ECO:0007669"/>
    <property type="project" value="InterPro"/>
</dbReference>
<evidence type="ECO:0000256" key="3">
    <source>
        <dbReference type="ARBA" id="ARBA00022448"/>
    </source>
</evidence>
<feature type="compositionally biased region" description="Basic and acidic residues" evidence="11">
    <location>
        <begin position="132"/>
        <end position="144"/>
    </location>
</feature>
<feature type="domain" description="TonB C-terminal" evidence="12">
    <location>
        <begin position="186"/>
        <end position="285"/>
    </location>
</feature>
<evidence type="ECO:0000256" key="1">
    <source>
        <dbReference type="ARBA" id="ARBA00004383"/>
    </source>
</evidence>
<feature type="region of interest" description="Disordered" evidence="11">
    <location>
        <begin position="50"/>
        <end position="144"/>
    </location>
</feature>
<dbReference type="SUPFAM" id="SSF74653">
    <property type="entry name" value="TolA/TonB C-terminal domain"/>
    <property type="match status" value="1"/>
</dbReference>
<dbReference type="PRINTS" id="PR01374">
    <property type="entry name" value="TONBPROTEIN"/>
</dbReference>
<accession>A0A2A2FBU0</accession>
<name>A0A2A2FBU0_9GAMM</name>
<evidence type="ECO:0000256" key="4">
    <source>
        <dbReference type="ARBA" id="ARBA00022475"/>
    </source>
</evidence>
<dbReference type="PANTHER" id="PTHR33446">
    <property type="entry name" value="PROTEIN TONB-RELATED"/>
    <property type="match status" value="1"/>
</dbReference>
<dbReference type="InterPro" id="IPR051045">
    <property type="entry name" value="TonB-dependent_transducer"/>
</dbReference>
<dbReference type="Gene3D" id="3.30.1150.10">
    <property type="match status" value="1"/>
</dbReference>
<keyword evidence="14" id="KW-1185">Reference proteome</keyword>
<gene>
    <name evidence="13" type="ORF">CK501_02765</name>
</gene>
<dbReference type="Pfam" id="PF03544">
    <property type="entry name" value="TonB_C"/>
    <property type="match status" value="1"/>
</dbReference>
<feature type="transmembrane region" description="Helical" evidence="10">
    <location>
        <begin position="12"/>
        <end position="31"/>
    </location>
</feature>
<evidence type="ECO:0000256" key="8">
    <source>
        <dbReference type="ARBA" id="ARBA00022989"/>
    </source>
</evidence>
<keyword evidence="10" id="KW-0735">Signal-anchor</keyword>
<evidence type="ECO:0000256" key="9">
    <source>
        <dbReference type="ARBA" id="ARBA00023136"/>
    </source>
</evidence>
<evidence type="ECO:0000313" key="14">
    <source>
        <dbReference type="Proteomes" id="UP000218896"/>
    </source>
</evidence>
<dbReference type="AlphaFoldDB" id="A0A2A2FBU0"/>
<keyword evidence="4 10" id="KW-1003">Cell membrane</keyword>
<dbReference type="GO" id="GO:0098797">
    <property type="term" value="C:plasma membrane protein complex"/>
    <property type="evidence" value="ECO:0007669"/>
    <property type="project" value="TreeGrafter"/>
</dbReference>
<dbReference type="PANTHER" id="PTHR33446:SF11">
    <property type="entry name" value="TONB3"/>
    <property type="match status" value="1"/>
</dbReference>
<comment type="subcellular location">
    <subcellularLocation>
        <location evidence="1 10">Cell inner membrane</location>
        <topology evidence="1 10">Single-pass membrane protein</topology>
        <orientation evidence="1 10">Periplasmic side</orientation>
    </subcellularLocation>
</comment>
<proteinExistence type="inferred from homology"/>
<keyword evidence="6 10" id="KW-0812">Transmembrane</keyword>
<keyword evidence="3 10" id="KW-0813">Transport</keyword>
<dbReference type="GO" id="GO:0015031">
    <property type="term" value="P:protein transport"/>
    <property type="evidence" value="ECO:0007669"/>
    <property type="project" value="UniProtKB-UniRule"/>
</dbReference>
<dbReference type="GO" id="GO:0015891">
    <property type="term" value="P:siderophore transport"/>
    <property type="evidence" value="ECO:0007669"/>
    <property type="project" value="InterPro"/>
</dbReference>
<dbReference type="EMBL" id="NSKD01000001">
    <property type="protein sequence ID" value="PAU82089.1"/>
    <property type="molecule type" value="Genomic_DNA"/>
</dbReference>
<comment type="similarity">
    <text evidence="2 10">Belongs to the TonB family.</text>
</comment>
<evidence type="ECO:0000256" key="7">
    <source>
        <dbReference type="ARBA" id="ARBA00022927"/>
    </source>
</evidence>
<evidence type="ECO:0000256" key="2">
    <source>
        <dbReference type="ARBA" id="ARBA00006555"/>
    </source>
</evidence>
<dbReference type="OrthoDB" id="9803361at2"/>
<protein>
    <recommendedName>
        <fullName evidence="10">Protein TonB</fullName>
    </recommendedName>
</protein>
<organism evidence="13 14">
    <name type="scientific">Halovibrio salipaludis</name>
    <dbReference type="NCBI Taxonomy" id="2032626"/>
    <lineage>
        <taxon>Bacteria</taxon>
        <taxon>Pseudomonadati</taxon>
        <taxon>Pseudomonadota</taxon>
        <taxon>Gammaproteobacteria</taxon>
        <taxon>Oceanospirillales</taxon>
        <taxon>Halomonadaceae</taxon>
        <taxon>Halovibrio</taxon>
    </lineage>
</organism>
<evidence type="ECO:0000256" key="6">
    <source>
        <dbReference type="ARBA" id="ARBA00022692"/>
    </source>
</evidence>
<evidence type="ECO:0000256" key="10">
    <source>
        <dbReference type="RuleBase" id="RU362123"/>
    </source>
</evidence>
<dbReference type="Proteomes" id="UP000218896">
    <property type="component" value="Unassembled WGS sequence"/>
</dbReference>
<dbReference type="InterPro" id="IPR037682">
    <property type="entry name" value="TonB_C"/>
</dbReference>
<dbReference type="InterPro" id="IPR006260">
    <property type="entry name" value="TonB/TolA_C"/>
</dbReference>
<feature type="compositionally biased region" description="Polar residues" evidence="11">
    <location>
        <begin position="107"/>
        <end position="116"/>
    </location>
</feature>
<comment type="caution">
    <text evidence="13">The sequence shown here is derived from an EMBL/GenBank/DDBJ whole genome shotgun (WGS) entry which is preliminary data.</text>
</comment>
<keyword evidence="9 10" id="KW-0472">Membrane</keyword>
<sequence>MAEVTHTDRLGLTLFAALVFHGVLILGVGFAPEDPSTTDHSMDVTLATRPSAEAPEDADFLAEAAQKGSGDADAVQEVTATEPAPLSAPETRQATPPRPEPRPESGGATSRVTTQAESRREVPEDSEEDREAPERDNPHETLRERSRDIASLEARLSQQQNQYAKRPRVNRVTSVSTMQDAGAAYVRNWQQTIERTGNLNYPEEARRRGLHGEVRMLVAINKDGSLRELEVLQSSGYAVLDDAARRIVRQASPFEAFSGRMAEEQDVLEIIRTWSFQPRGLSGSAPDRG</sequence>
<comment type="function">
    <text evidence="10">Interacts with outer membrane receptor proteins that carry out high-affinity binding and energy dependent uptake into the periplasmic space of specific substrates. It could act to transduce energy from the cytoplasmic membrane to specific energy-requiring processes in the outer membrane, resulting in the release into the periplasm of ligands bound by these outer membrane proteins.</text>
</comment>
<evidence type="ECO:0000256" key="11">
    <source>
        <dbReference type="SAM" id="MobiDB-lite"/>
    </source>
</evidence>
<dbReference type="GO" id="GO:0031992">
    <property type="term" value="F:energy transducer activity"/>
    <property type="evidence" value="ECO:0007669"/>
    <property type="project" value="InterPro"/>
</dbReference>
<keyword evidence="7 10" id="KW-0653">Protein transport</keyword>
<keyword evidence="8 10" id="KW-1133">Transmembrane helix</keyword>
<keyword evidence="5 10" id="KW-0997">Cell inner membrane</keyword>
<dbReference type="InterPro" id="IPR003538">
    <property type="entry name" value="TonB"/>
</dbReference>
<evidence type="ECO:0000256" key="5">
    <source>
        <dbReference type="ARBA" id="ARBA00022519"/>
    </source>
</evidence>
<dbReference type="NCBIfam" id="TIGR01352">
    <property type="entry name" value="tonB_Cterm"/>
    <property type="match status" value="1"/>
</dbReference>
<dbReference type="PROSITE" id="PS52015">
    <property type="entry name" value="TONB_CTD"/>
    <property type="match status" value="1"/>
</dbReference>
<dbReference type="RefSeq" id="WP_095616186.1">
    <property type="nucleotide sequence ID" value="NZ_NSKD01000001.1"/>
</dbReference>
<reference evidence="13 14" key="1">
    <citation type="submission" date="2017-08" db="EMBL/GenBank/DDBJ databases">
        <title>Halovibrio sewagensis sp. nov., isolated from wastewater of high salinity.</title>
        <authorList>
            <person name="Dong X."/>
            <person name="Zhang G."/>
        </authorList>
    </citation>
    <scope>NUCLEOTIDE SEQUENCE [LARGE SCALE GENOMIC DNA]</scope>
    <source>
        <strain evidence="13 14">YL5-2</strain>
    </source>
</reference>
<evidence type="ECO:0000259" key="12">
    <source>
        <dbReference type="PROSITE" id="PS52015"/>
    </source>
</evidence>
<evidence type="ECO:0000313" key="13">
    <source>
        <dbReference type="EMBL" id="PAU82089.1"/>
    </source>
</evidence>